<comment type="caution">
    <text evidence="2">The sequence shown here is derived from an EMBL/GenBank/DDBJ whole genome shotgun (WGS) entry which is preliminary data.</text>
</comment>
<dbReference type="EMBL" id="MU254458">
    <property type="protein sequence ID" value="KAG9240402.1"/>
    <property type="molecule type" value="Genomic_DNA"/>
</dbReference>
<feature type="signal peptide" evidence="1">
    <location>
        <begin position="1"/>
        <end position="19"/>
    </location>
</feature>
<evidence type="ECO:0008006" key="4">
    <source>
        <dbReference type="Google" id="ProtNLM"/>
    </source>
</evidence>
<name>A0A9P8CBB2_9HELO</name>
<gene>
    <name evidence="2" type="ORF">BJ878DRAFT_546286</name>
</gene>
<dbReference type="Proteomes" id="UP000887226">
    <property type="component" value="Unassembled WGS sequence"/>
</dbReference>
<accession>A0A9P8CBB2</accession>
<evidence type="ECO:0000256" key="1">
    <source>
        <dbReference type="SAM" id="SignalP"/>
    </source>
</evidence>
<feature type="chain" id="PRO_5040214098" description="Secreted protein" evidence="1">
    <location>
        <begin position="20"/>
        <end position="131"/>
    </location>
</feature>
<dbReference type="OrthoDB" id="3564665at2759"/>
<proteinExistence type="predicted"/>
<organism evidence="2 3">
    <name type="scientific">Calycina marina</name>
    <dbReference type="NCBI Taxonomy" id="1763456"/>
    <lineage>
        <taxon>Eukaryota</taxon>
        <taxon>Fungi</taxon>
        <taxon>Dikarya</taxon>
        <taxon>Ascomycota</taxon>
        <taxon>Pezizomycotina</taxon>
        <taxon>Leotiomycetes</taxon>
        <taxon>Helotiales</taxon>
        <taxon>Pezizellaceae</taxon>
        <taxon>Calycina</taxon>
    </lineage>
</organism>
<keyword evidence="3" id="KW-1185">Reference proteome</keyword>
<reference evidence="2" key="1">
    <citation type="journal article" date="2021" name="IMA Fungus">
        <title>Genomic characterization of three marine fungi, including Emericellopsis atlantica sp. nov. with signatures of a generalist lifestyle and marine biomass degradation.</title>
        <authorList>
            <person name="Hagestad O.C."/>
            <person name="Hou L."/>
            <person name="Andersen J.H."/>
            <person name="Hansen E.H."/>
            <person name="Altermark B."/>
            <person name="Li C."/>
            <person name="Kuhnert E."/>
            <person name="Cox R.J."/>
            <person name="Crous P.W."/>
            <person name="Spatafora J.W."/>
            <person name="Lail K."/>
            <person name="Amirebrahimi M."/>
            <person name="Lipzen A."/>
            <person name="Pangilinan J."/>
            <person name="Andreopoulos W."/>
            <person name="Hayes R.D."/>
            <person name="Ng V."/>
            <person name="Grigoriev I.V."/>
            <person name="Jackson S.A."/>
            <person name="Sutton T.D.S."/>
            <person name="Dobson A.D.W."/>
            <person name="Rama T."/>
        </authorList>
    </citation>
    <scope>NUCLEOTIDE SEQUENCE</scope>
    <source>
        <strain evidence="2">TRa3180A</strain>
    </source>
</reference>
<keyword evidence="1" id="KW-0732">Signal</keyword>
<evidence type="ECO:0000313" key="2">
    <source>
        <dbReference type="EMBL" id="KAG9240402.1"/>
    </source>
</evidence>
<sequence length="131" mass="13648">MQLPTGIKTLIVVLLASNGATNKLSPPICNNAGSYTDVTSVGIAINHLRSRGGRTYAAPRNCAHLVCVGGAEILLCNDSDRGISPANDYLATYAIDIDQSCTIGGGLGHPQTKGQLFDSDGYNVVVRKGNC</sequence>
<evidence type="ECO:0000313" key="3">
    <source>
        <dbReference type="Proteomes" id="UP000887226"/>
    </source>
</evidence>
<protein>
    <recommendedName>
        <fullName evidence="4">Secreted protein</fullName>
    </recommendedName>
</protein>
<dbReference type="AlphaFoldDB" id="A0A9P8CBB2"/>